<dbReference type="Gene3D" id="3.40.190.10">
    <property type="entry name" value="Periplasmic binding protein-like II"/>
    <property type="match status" value="2"/>
</dbReference>
<evidence type="ECO:0000313" key="6">
    <source>
        <dbReference type="Proteomes" id="UP001602245"/>
    </source>
</evidence>
<keyword evidence="3 4" id="KW-0732">Signal</keyword>
<dbReference type="EMBL" id="JBIAZU010000006">
    <property type="protein sequence ID" value="MFF5293987.1"/>
    <property type="molecule type" value="Genomic_DNA"/>
</dbReference>
<dbReference type="RefSeq" id="WP_020512230.1">
    <property type="nucleotide sequence ID" value="NZ_JBIAZU010000006.1"/>
</dbReference>
<dbReference type="CDD" id="cd13585">
    <property type="entry name" value="PBP2_TMBP_like"/>
    <property type="match status" value="1"/>
</dbReference>
<dbReference type="InterPro" id="IPR050490">
    <property type="entry name" value="Bact_solute-bd_prot1"/>
</dbReference>
<dbReference type="PANTHER" id="PTHR43649:SF34">
    <property type="entry name" value="ABC TRANSPORTER PERIPLASMIC-BINDING PROTEIN YCJN-RELATED"/>
    <property type="match status" value="1"/>
</dbReference>
<proteinExistence type="inferred from homology"/>
<evidence type="ECO:0000256" key="2">
    <source>
        <dbReference type="ARBA" id="ARBA00022448"/>
    </source>
</evidence>
<comment type="similarity">
    <text evidence="1">Belongs to the bacterial solute-binding protein 1 family.</text>
</comment>
<dbReference type="Pfam" id="PF01547">
    <property type="entry name" value="SBP_bac_1"/>
    <property type="match status" value="1"/>
</dbReference>
<dbReference type="InterPro" id="IPR006059">
    <property type="entry name" value="SBP"/>
</dbReference>
<dbReference type="Proteomes" id="UP001602245">
    <property type="component" value="Unassembled WGS sequence"/>
</dbReference>
<protein>
    <submittedName>
        <fullName evidence="5">ABC transporter substrate-binding protein</fullName>
    </submittedName>
</protein>
<organism evidence="5 6">
    <name type="scientific">Paractinoplanes globisporus</name>
    <dbReference type="NCBI Taxonomy" id="113565"/>
    <lineage>
        <taxon>Bacteria</taxon>
        <taxon>Bacillati</taxon>
        <taxon>Actinomycetota</taxon>
        <taxon>Actinomycetes</taxon>
        <taxon>Micromonosporales</taxon>
        <taxon>Micromonosporaceae</taxon>
        <taxon>Paractinoplanes</taxon>
    </lineage>
</organism>
<gene>
    <name evidence="5" type="ORF">ACFY35_31520</name>
</gene>
<dbReference type="SUPFAM" id="SSF53850">
    <property type="entry name" value="Periplasmic binding protein-like II"/>
    <property type="match status" value="1"/>
</dbReference>
<name>A0ABW6WP95_9ACTN</name>
<evidence type="ECO:0000256" key="1">
    <source>
        <dbReference type="ARBA" id="ARBA00008520"/>
    </source>
</evidence>
<dbReference type="PANTHER" id="PTHR43649">
    <property type="entry name" value="ARABINOSE-BINDING PROTEIN-RELATED"/>
    <property type="match status" value="1"/>
</dbReference>
<comment type="caution">
    <text evidence="5">The sequence shown here is derived from an EMBL/GenBank/DDBJ whole genome shotgun (WGS) entry which is preliminary data.</text>
</comment>
<dbReference type="PROSITE" id="PS51257">
    <property type="entry name" value="PROKAR_LIPOPROTEIN"/>
    <property type="match status" value="1"/>
</dbReference>
<keyword evidence="2" id="KW-0813">Transport</keyword>
<feature type="signal peptide" evidence="4">
    <location>
        <begin position="1"/>
        <end position="19"/>
    </location>
</feature>
<feature type="chain" id="PRO_5047463644" evidence="4">
    <location>
        <begin position="20"/>
        <end position="415"/>
    </location>
</feature>
<evidence type="ECO:0000256" key="4">
    <source>
        <dbReference type="SAM" id="SignalP"/>
    </source>
</evidence>
<accession>A0ABW6WP95</accession>
<keyword evidence="6" id="KW-1185">Reference proteome</keyword>
<sequence>MRISRAKAVVGIAALVLLAAGCGSGDNGTGGTGSDVTLTVSRWAGPAAEAEVQLLKDFTKQTGIKVRVDAIDYAQLKQKQTLAAQNKTGDYDLLYVPEAWYQEYNKAGYLVALDQYLDAADKADFNSTALDITSSGGKIYGLPDFLQSPLLVYNKDEFAAKNVQVPKNWDELLAAAKVFKDKGTGIAFPGRQGSAVVDVLSVVAKGDGGGLFDAGGKLALTSQPVVDSAAFLTSLMKQSLDGSAGWHYDETTKAVQFGQAPLAICVSGLFSVAEDPAQSKVAGKLGYAPIPYQQTAAGLLATWSYSIPVGSKHEKEAYQLASWLTSKDTQVKMIQAFPGHLSLRTSVFDDPSLAAKAPWLPAVKETLANATTPPLSANGAKLTDALGAGMNGLFVKGGDPAQMLQSVQQQLASDF</sequence>
<reference evidence="5 6" key="1">
    <citation type="submission" date="2024-10" db="EMBL/GenBank/DDBJ databases">
        <title>The Natural Products Discovery Center: Release of the First 8490 Sequenced Strains for Exploring Actinobacteria Biosynthetic Diversity.</title>
        <authorList>
            <person name="Kalkreuter E."/>
            <person name="Kautsar S.A."/>
            <person name="Yang D."/>
            <person name="Bader C.D."/>
            <person name="Teijaro C.N."/>
            <person name="Fluegel L."/>
            <person name="Davis C.M."/>
            <person name="Simpson J.R."/>
            <person name="Lauterbach L."/>
            <person name="Steele A.D."/>
            <person name="Gui C."/>
            <person name="Meng S."/>
            <person name="Li G."/>
            <person name="Viehrig K."/>
            <person name="Ye F."/>
            <person name="Su P."/>
            <person name="Kiefer A.F."/>
            <person name="Nichols A."/>
            <person name="Cepeda A.J."/>
            <person name="Yan W."/>
            <person name="Fan B."/>
            <person name="Jiang Y."/>
            <person name="Adhikari A."/>
            <person name="Zheng C.-J."/>
            <person name="Schuster L."/>
            <person name="Cowan T.M."/>
            <person name="Smanski M.J."/>
            <person name="Chevrette M.G."/>
            <person name="De Carvalho L.P.S."/>
            <person name="Shen B."/>
        </authorList>
    </citation>
    <scope>NUCLEOTIDE SEQUENCE [LARGE SCALE GENOMIC DNA]</scope>
    <source>
        <strain evidence="5 6">NPDC000087</strain>
    </source>
</reference>
<evidence type="ECO:0000256" key="3">
    <source>
        <dbReference type="ARBA" id="ARBA00022729"/>
    </source>
</evidence>
<evidence type="ECO:0000313" key="5">
    <source>
        <dbReference type="EMBL" id="MFF5293987.1"/>
    </source>
</evidence>